<gene>
    <name evidence="6" type="ORF">Taro_009087</name>
</gene>
<comment type="caution">
    <text evidence="6">The sequence shown here is derived from an EMBL/GenBank/DDBJ whole genome shotgun (WGS) entry which is preliminary data.</text>
</comment>
<protein>
    <recommendedName>
        <fullName evidence="4">Nuclear pore protein</fullName>
    </recommendedName>
</protein>
<reference evidence="6" key="1">
    <citation type="submission" date="2017-07" db="EMBL/GenBank/DDBJ databases">
        <title>Taro Niue Genome Assembly and Annotation.</title>
        <authorList>
            <person name="Atibalentja N."/>
            <person name="Keating K."/>
            <person name="Fields C.J."/>
        </authorList>
    </citation>
    <scope>NUCLEOTIDE SEQUENCE</scope>
    <source>
        <strain evidence="6">Niue_2</strain>
        <tissue evidence="6">Leaf</tissue>
    </source>
</reference>
<keyword evidence="4" id="KW-0906">Nuclear pore complex</keyword>
<dbReference type="OrthoDB" id="1918363at2759"/>
<evidence type="ECO:0000256" key="1">
    <source>
        <dbReference type="ARBA" id="ARBA00004259"/>
    </source>
</evidence>
<keyword evidence="4" id="KW-0653">Protein transport</keyword>
<evidence type="ECO:0000313" key="6">
    <source>
        <dbReference type="EMBL" id="MQL76698.1"/>
    </source>
</evidence>
<organism evidence="6 7">
    <name type="scientific">Colocasia esculenta</name>
    <name type="common">Wild taro</name>
    <name type="synonym">Arum esculentum</name>
    <dbReference type="NCBI Taxonomy" id="4460"/>
    <lineage>
        <taxon>Eukaryota</taxon>
        <taxon>Viridiplantae</taxon>
        <taxon>Streptophyta</taxon>
        <taxon>Embryophyta</taxon>
        <taxon>Tracheophyta</taxon>
        <taxon>Spermatophyta</taxon>
        <taxon>Magnoliopsida</taxon>
        <taxon>Liliopsida</taxon>
        <taxon>Araceae</taxon>
        <taxon>Aroideae</taxon>
        <taxon>Colocasieae</taxon>
        <taxon>Colocasia</taxon>
    </lineage>
</organism>
<keyword evidence="7" id="KW-1185">Reference proteome</keyword>
<dbReference type="GO" id="GO:0005643">
    <property type="term" value="C:nuclear pore"/>
    <property type="evidence" value="ECO:0007669"/>
    <property type="project" value="UniProtKB-SubCell"/>
</dbReference>
<dbReference type="GO" id="GO:0006606">
    <property type="term" value="P:protein import into nucleus"/>
    <property type="evidence" value="ECO:0007669"/>
    <property type="project" value="TreeGrafter"/>
</dbReference>
<comment type="similarity">
    <text evidence="2 4">Belongs to the nucleoporin interacting component (NIC) family.</text>
</comment>
<dbReference type="EMBL" id="NMUH01000313">
    <property type="protein sequence ID" value="MQL76698.1"/>
    <property type="molecule type" value="Genomic_DNA"/>
</dbReference>
<evidence type="ECO:0000256" key="2">
    <source>
        <dbReference type="ARBA" id="ARBA00010186"/>
    </source>
</evidence>
<keyword evidence="4" id="KW-0811">Translocation</keyword>
<name>A0A843TZ69_COLES</name>
<dbReference type="Proteomes" id="UP000652761">
    <property type="component" value="Unassembled WGS sequence"/>
</dbReference>
<keyword evidence="4" id="KW-0472">Membrane</keyword>
<dbReference type="InterPro" id="IPR007231">
    <property type="entry name" value="Nucleoporin_int_Nup93/Nic96"/>
</dbReference>
<evidence type="ECO:0000256" key="4">
    <source>
        <dbReference type="RuleBase" id="RU364035"/>
    </source>
</evidence>
<dbReference type="Pfam" id="PF04097">
    <property type="entry name" value="Nic96"/>
    <property type="match status" value="1"/>
</dbReference>
<evidence type="ECO:0000313" key="7">
    <source>
        <dbReference type="Proteomes" id="UP000652761"/>
    </source>
</evidence>
<dbReference type="PANTHER" id="PTHR11225:SF4">
    <property type="entry name" value="NUCLEAR PORE COMPLEX PROTEIN NUP93"/>
    <property type="match status" value="1"/>
</dbReference>
<accession>A0A843TZ69</accession>
<dbReference type="GO" id="GO:0016973">
    <property type="term" value="P:poly(A)+ mRNA export from nucleus"/>
    <property type="evidence" value="ECO:0007669"/>
    <property type="project" value="TreeGrafter"/>
</dbReference>
<feature type="compositionally biased region" description="Polar residues" evidence="5">
    <location>
        <begin position="196"/>
        <end position="218"/>
    </location>
</feature>
<evidence type="ECO:0000256" key="3">
    <source>
        <dbReference type="ARBA" id="ARBA00023242"/>
    </source>
</evidence>
<keyword evidence="4" id="KW-0813">Transport</keyword>
<keyword evidence="3 4" id="KW-0539">Nucleus</keyword>
<sequence>MVPQWNPIEGPSVDSTCPIVELEVRLLLSSGAEAVLLTRKPARITFYFHPYVVMIMFQVHEMTMVSAIQEAQKDNLRSFNDYMMQVLESEAALVLTLTTQLLHPVLLRACMEDASMTVIVCVVAGMIVLCDQQCSLLATKGSQETIQTLVPHSFRTDYVLKKLWSSSACWKEDWQKEKRDFLQSLSRLSTLPRRNSGAVSSRLTHTGRITSRVSSPQASHRELAPVTEKPMPEKKSSVYAEVVKNLNDARQSGSPFKAALGGVVGNLQKVRAFLRVRLRDHGVLDFDAGDNRRQPPVDTTWQQIYFCLRTGYYDEAIKVAQSSRVACQFAPQLAEWIKAGGMVSHETAVLASEECDKILRIERAGRPGYDRKKLLLYAIISGCRRQIDRLLRDMQSLFSTIEDFLWFKLSCIRDCPTSTPSLVLSEGLVPYSLDDLQAYLNKYEPSYYTKNGKDPLVYPYVLLLSIQFLPAILHLSKEIGDEGYNIDAVHISIALADHGVLSEGAGVGHKPVVMDTYAEVASIIRQYGSIYLRHGDLLHALEYYVQAAAAMGGGRQSWTGRGNVDQQRQRSIMLKQLLCEILLHDGGIPLLLGPKGAGEDGALRSYLPDWQSRQQFLLEAAHQCQEAGLYDKVRFPPSFLFT</sequence>
<dbReference type="PANTHER" id="PTHR11225">
    <property type="entry name" value="NUCLEAR PORE COMPLEX PROTEIN NUP93 NUCLEOPORIN NUP93 DEAD EYE PROTEIN"/>
    <property type="match status" value="1"/>
</dbReference>
<proteinExistence type="inferred from homology"/>
<dbReference type="GO" id="GO:0017056">
    <property type="term" value="F:structural constituent of nuclear pore"/>
    <property type="evidence" value="ECO:0007669"/>
    <property type="project" value="InterPro"/>
</dbReference>
<keyword evidence="4" id="KW-0509">mRNA transport</keyword>
<evidence type="ECO:0000256" key="5">
    <source>
        <dbReference type="SAM" id="MobiDB-lite"/>
    </source>
</evidence>
<comment type="subcellular location">
    <subcellularLocation>
        <location evidence="1">Nucleus envelope</location>
    </subcellularLocation>
    <subcellularLocation>
        <location evidence="4">Nucleus</location>
        <location evidence="4">Nuclear pore complex</location>
    </subcellularLocation>
</comment>
<feature type="region of interest" description="Disordered" evidence="5">
    <location>
        <begin position="196"/>
        <end position="232"/>
    </location>
</feature>
<dbReference type="AlphaFoldDB" id="A0A843TZ69"/>